<evidence type="ECO:0000313" key="5">
    <source>
        <dbReference type="Proteomes" id="UP000305451"/>
    </source>
</evidence>
<proteinExistence type="predicted"/>
<keyword evidence="5" id="KW-1185">Reference proteome</keyword>
<evidence type="ECO:0000256" key="2">
    <source>
        <dbReference type="SAM" id="MobiDB-lite"/>
    </source>
</evidence>
<dbReference type="PANTHER" id="PTHR41248">
    <property type="entry name" value="NORD PROTEIN"/>
    <property type="match status" value="1"/>
</dbReference>
<dbReference type="NCBIfam" id="TIGR01651">
    <property type="entry name" value="CobT"/>
    <property type="match status" value="1"/>
</dbReference>
<evidence type="ECO:0000313" key="4">
    <source>
        <dbReference type="EMBL" id="TGY92046.1"/>
    </source>
</evidence>
<dbReference type="InterPro" id="IPR025861">
    <property type="entry name" value="CobT_VWA_dom"/>
</dbReference>
<dbReference type="SMART" id="SM00327">
    <property type="entry name" value="VWA"/>
    <property type="match status" value="1"/>
</dbReference>
<dbReference type="PANTHER" id="PTHR41248:SF1">
    <property type="entry name" value="NORD PROTEIN"/>
    <property type="match status" value="1"/>
</dbReference>
<dbReference type="InterPro" id="IPR036465">
    <property type="entry name" value="vWFA_dom_sf"/>
</dbReference>
<dbReference type="PIRSF" id="PIRSF031715">
    <property type="entry name" value="Cob_chel_CobT"/>
    <property type="match status" value="1"/>
</dbReference>
<gene>
    <name evidence="4" type="primary">cobT</name>
    <name evidence="4" type="ORF">E5162_10275</name>
</gene>
<dbReference type="EC" id="6.6.1.2" evidence="1"/>
<organism evidence="4 5">
    <name type="scientific">Marinicauda pacifica</name>
    <dbReference type="NCBI Taxonomy" id="1133559"/>
    <lineage>
        <taxon>Bacteria</taxon>
        <taxon>Pseudomonadati</taxon>
        <taxon>Pseudomonadota</taxon>
        <taxon>Alphaproteobacteria</taxon>
        <taxon>Maricaulales</taxon>
        <taxon>Maricaulaceae</taxon>
        <taxon>Marinicauda</taxon>
    </lineage>
</organism>
<dbReference type="Pfam" id="PF06213">
    <property type="entry name" value="CobT"/>
    <property type="match status" value="1"/>
</dbReference>
<protein>
    <recommendedName>
        <fullName evidence="1">Cobaltochelatase subunit CobT</fullName>
        <ecNumber evidence="1">6.6.1.2</ecNumber>
    </recommendedName>
</protein>
<name>A0A4S2H8E3_9PROT</name>
<evidence type="ECO:0000259" key="3">
    <source>
        <dbReference type="PROSITE" id="PS50234"/>
    </source>
</evidence>
<evidence type="ECO:0000256" key="1">
    <source>
        <dbReference type="NCBIfam" id="TIGR01651"/>
    </source>
</evidence>
<dbReference type="Gene3D" id="3.40.50.410">
    <property type="entry name" value="von Willebrand factor, type A domain"/>
    <property type="match status" value="1"/>
</dbReference>
<accession>A0A4S2H8E3</accession>
<dbReference type="CDD" id="cd01454">
    <property type="entry name" value="vWA_norD_type"/>
    <property type="match status" value="1"/>
</dbReference>
<dbReference type="SUPFAM" id="SSF53300">
    <property type="entry name" value="vWA-like"/>
    <property type="match status" value="1"/>
</dbReference>
<sequence>MTDKSDTETFQRALSAATRAMSRDRELEVRFGGDRSGLVNGRAVLPSVPEALDEKSAAKLRGKADSIALRLALHDGEDHAAALPPGAKGRQIFEAAEQARCEGLGARAMRGVAENLDASLTETCTREGWHIAEDRQSAPLADALSMLVRERISGRPAPEAAKGLMKVWREDLEEAAGDALDALAENAGDQKQFARALRQVIRDLDLSEELGEESEEDEDQPEDDDSGVEQEPQSGEDEGDNEPDTGEDDSPEDARGSAADTEDISFAEESQTKVDANEEQSESVQAARPNWVNPTGEDPNAYKVFTTQYDETITATDLCDTEELSRLRRNLDQHLKGLESAVGRLANRLQRRLMAKQQRAWSFDLEEGVLDPARLPRVIMDPMLPLSFKQEKDTEFRDTIVTLLIDNSGSMRGRPILVAAACADIMARTLERVGVKTEILGFTTRAWKGGRSKERWLEAGKPPNPGRLNDLRHIIYKGADAPWRRSRNNLGLMLRDGLLKENIDGEALLWAHKRLLARPEQRRIMMVISDGAPVDDGTQSANSPAYLEKHLREVIEQIETRSEVELLAIGIGHDVTRYYRKAVTLLDVEQLAGAMTDQLAALFEDGPRGRRARRAQADPRKPARPAPGGADRLSALKRAVSADLKR</sequence>
<keyword evidence="4" id="KW-0436">Ligase</keyword>
<feature type="region of interest" description="Disordered" evidence="2">
    <location>
        <begin position="605"/>
        <end position="646"/>
    </location>
</feature>
<dbReference type="EMBL" id="SRXV01000003">
    <property type="protein sequence ID" value="TGY92046.1"/>
    <property type="molecule type" value="Genomic_DNA"/>
</dbReference>
<dbReference type="InterPro" id="IPR002035">
    <property type="entry name" value="VWF_A"/>
</dbReference>
<dbReference type="OrthoDB" id="9764783at2"/>
<dbReference type="GO" id="GO:0051116">
    <property type="term" value="F:cobaltochelatase activity"/>
    <property type="evidence" value="ECO:0007669"/>
    <property type="project" value="UniProtKB-UniRule"/>
</dbReference>
<dbReference type="InterPro" id="IPR051928">
    <property type="entry name" value="NorD/CobT"/>
</dbReference>
<dbReference type="Pfam" id="PF11775">
    <property type="entry name" value="CobT_C"/>
    <property type="match status" value="1"/>
</dbReference>
<feature type="domain" description="VWFA" evidence="3">
    <location>
        <begin position="400"/>
        <end position="603"/>
    </location>
</feature>
<comment type="caution">
    <text evidence="4">The sequence shown here is derived from an EMBL/GenBank/DDBJ whole genome shotgun (WGS) entry which is preliminary data.</text>
</comment>
<feature type="region of interest" description="Disordered" evidence="2">
    <location>
        <begin position="207"/>
        <end position="299"/>
    </location>
</feature>
<dbReference type="PROSITE" id="PS50234">
    <property type="entry name" value="VWFA"/>
    <property type="match status" value="1"/>
</dbReference>
<dbReference type="Proteomes" id="UP000305451">
    <property type="component" value="Unassembled WGS sequence"/>
</dbReference>
<dbReference type="AlphaFoldDB" id="A0A4S2H8E3"/>
<dbReference type="InterPro" id="IPR006538">
    <property type="entry name" value="CobT"/>
</dbReference>
<dbReference type="GO" id="GO:0009236">
    <property type="term" value="P:cobalamin biosynthetic process"/>
    <property type="evidence" value="ECO:0007669"/>
    <property type="project" value="UniProtKB-UniRule"/>
</dbReference>
<feature type="compositionally biased region" description="Acidic residues" evidence="2">
    <location>
        <begin position="207"/>
        <end position="251"/>
    </location>
</feature>
<dbReference type="RefSeq" id="WP_135945179.1">
    <property type="nucleotide sequence ID" value="NZ_BMEI01000003.1"/>
</dbReference>
<reference evidence="4 5" key="1">
    <citation type="journal article" date="2013" name="Int. J. Syst. Evol. Microbiol.">
        <title>Marinicauda pacifica gen. nov., sp. nov., a prosthecate alphaproteobacterium of the family Hyphomonadaceae isolated from deep seawater.</title>
        <authorList>
            <person name="Zhang X.Y."/>
            <person name="Li G.W."/>
            <person name="Wang C.S."/>
            <person name="Zhang Y.J."/>
            <person name="Xu X.W."/>
            <person name="Li H."/>
            <person name="Liu A."/>
            <person name="Liu C."/>
            <person name="Xie B.B."/>
            <person name="Qin Q.L."/>
            <person name="Xu Z."/>
            <person name="Chen X.L."/>
            <person name="Zhou B.C."/>
            <person name="Zhang Y.Z."/>
        </authorList>
    </citation>
    <scope>NUCLEOTIDE SEQUENCE [LARGE SCALE GENOMIC DNA]</scope>
    <source>
        <strain evidence="4 5">P-1 km-3</strain>
    </source>
</reference>